<organism evidence="1 2">
    <name type="scientific">Hypericibacter adhaerens</name>
    <dbReference type="NCBI Taxonomy" id="2602016"/>
    <lineage>
        <taxon>Bacteria</taxon>
        <taxon>Pseudomonadati</taxon>
        <taxon>Pseudomonadota</taxon>
        <taxon>Alphaproteobacteria</taxon>
        <taxon>Rhodospirillales</taxon>
        <taxon>Dongiaceae</taxon>
        <taxon>Hypericibacter</taxon>
    </lineage>
</organism>
<dbReference type="Proteomes" id="UP000325797">
    <property type="component" value="Chromosome"/>
</dbReference>
<dbReference type="AlphaFoldDB" id="A0A5J6MYB8"/>
<dbReference type="RefSeq" id="WP_151117229.1">
    <property type="nucleotide sequence ID" value="NZ_CP042582.1"/>
</dbReference>
<reference evidence="1 2" key="1">
    <citation type="submission" date="2019-08" db="EMBL/GenBank/DDBJ databases">
        <title>Hyperibacter terrae gen. nov., sp. nov. and Hyperibacter viscosus sp. nov., two new members in the family Rhodospirillaceae isolated from the rhizosphere of Hypericum perforatum.</title>
        <authorList>
            <person name="Noviana Z."/>
        </authorList>
    </citation>
    <scope>NUCLEOTIDE SEQUENCE [LARGE SCALE GENOMIC DNA]</scope>
    <source>
        <strain evidence="1 2">R5959</strain>
    </source>
</reference>
<protein>
    <submittedName>
        <fullName evidence="1">Uncharacterized protein</fullName>
    </submittedName>
</protein>
<name>A0A5J6MYB8_9PROT</name>
<evidence type="ECO:0000313" key="1">
    <source>
        <dbReference type="EMBL" id="QEX22134.1"/>
    </source>
</evidence>
<accession>A0A5J6MYB8</accession>
<dbReference type="EMBL" id="CP042582">
    <property type="protein sequence ID" value="QEX22134.1"/>
    <property type="molecule type" value="Genomic_DNA"/>
</dbReference>
<evidence type="ECO:0000313" key="2">
    <source>
        <dbReference type="Proteomes" id="UP000325797"/>
    </source>
</evidence>
<dbReference type="OrthoDB" id="9758793at2"/>
<proteinExistence type="predicted"/>
<dbReference type="KEGG" id="hadh:FRZ61_20640"/>
<keyword evidence="2" id="KW-1185">Reference proteome</keyword>
<sequence length="230" mass="25510">MVPDAPQCGSTDAGQIYIAIARDVFRLPYAAVRQIRTLPPIDDKTLVPDPPNSLAPPGCYANPVRARSLRLNLDIQAVLPAAGLPNAPIPIFGMAFMSSPISRETLQQDWFGAFCATETSSVIADVTPEGYERCAVRTGQPPPHDMKTIYKIPPTLYATPAGEPFFIRTHIGDLLYGGDSIIDYQLDDEVMLYYQFWLKDLPIEHVLDFDRALRAMIEAATVKDYPWPTN</sequence>
<gene>
    <name evidence="1" type="ORF">FRZ61_20640</name>
</gene>